<keyword evidence="4 7" id="KW-0812">Transmembrane</keyword>
<dbReference type="AlphaFoldDB" id="A0A2U3NB64"/>
<comment type="subcellular location">
    <subcellularLocation>
        <location evidence="1">Cell membrane</location>
        <topology evidence="1">Multi-pass membrane protein</topology>
    </subcellularLocation>
</comment>
<feature type="transmembrane region" description="Helical" evidence="7">
    <location>
        <begin position="208"/>
        <end position="226"/>
    </location>
</feature>
<feature type="transmembrane region" description="Helical" evidence="7">
    <location>
        <begin position="125"/>
        <end position="147"/>
    </location>
</feature>
<accession>A0A2U3NB64</accession>
<feature type="transmembrane region" description="Helical" evidence="7">
    <location>
        <begin position="180"/>
        <end position="202"/>
    </location>
</feature>
<feature type="transmembrane region" description="Helical" evidence="7">
    <location>
        <begin position="153"/>
        <end position="173"/>
    </location>
</feature>
<gene>
    <name evidence="9" type="ORF">MTAB308_2243</name>
</gene>
<evidence type="ECO:0000256" key="5">
    <source>
        <dbReference type="ARBA" id="ARBA00022989"/>
    </source>
</evidence>
<evidence type="ECO:0000256" key="7">
    <source>
        <dbReference type="SAM" id="Phobius"/>
    </source>
</evidence>
<evidence type="ECO:0000313" key="9">
    <source>
        <dbReference type="EMBL" id="SPM28756.1"/>
    </source>
</evidence>
<evidence type="ECO:0000256" key="4">
    <source>
        <dbReference type="ARBA" id="ARBA00022692"/>
    </source>
</evidence>
<evidence type="ECO:0000256" key="1">
    <source>
        <dbReference type="ARBA" id="ARBA00004651"/>
    </source>
</evidence>
<dbReference type="InterPro" id="IPR006707">
    <property type="entry name" value="T7SS_EccD"/>
</dbReference>
<reference evidence="9 10" key="1">
    <citation type="submission" date="2017-01" db="EMBL/GenBank/DDBJ databases">
        <authorList>
            <consortium name="Urmite Genomes"/>
        </authorList>
    </citation>
    <scope>NUCLEOTIDE SEQUENCE [LARGE SCALE GENOMIC DNA]</scope>
    <source>
        <strain evidence="9 10">AB308</strain>
    </source>
</reference>
<feature type="transmembrane region" description="Helical" evidence="7">
    <location>
        <begin position="334"/>
        <end position="350"/>
    </location>
</feature>
<feature type="transmembrane region" description="Helical" evidence="7">
    <location>
        <begin position="262"/>
        <end position="285"/>
    </location>
</feature>
<name>A0A2U3NB64_9MYCO</name>
<keyword evidence="10" id="KW-1185">Reference proteome</keyword>
<feature type="domain" description="EccD-like transmembrane" evidence="8">
    <location>
        <begin position="124"/>
        <end position="447"/>
    </location>
</feature>
<keyword evidence="6 7" id="KW-0472">Membrane</keyword>
<dbReference type="Pfam" id="PF08817">
    <property type="entry name" value="YukD"/>
    <property type="match status" value="1"/>
</dbReference>
<evidence type="ECO:0000313" key="10">
    <source>
        <dbReference type="Proteomes" id="UP000241595"/>
    </source>
</evidence>
<feature type="transmembrane region" description="Helical" evidence="7">
    <location>
        <begin position="388"/>
        <end position="409"/>
    </location>
</feature>
<keyword evidence="5 7" id="KW-1133">Transmembrane helix</keyword>
<organism evidence="9 10">
    <name type="scientific">Mycobacterium terramassiliense</name>
    <dbReference type="NCBI Taxonomy" id="1841859"/>
    <lineage>
        <taxon>Bacteria</taxon>
        <taxon>Bacillati</taxon>
        <taxon>Actinomycetota</taxon>
        <taxon>Actinomycetes</taxon>
        <taxon>Mycobacteriales</taxon>
        <taxon>Mycobacteriaceae</taxon>
        <taxon>Mycobacterium</taxon>
    </lineage>
</organism>
<feature type="transmembrane region" description="Helical" evidence="7">
    <location>
        <begin position="362"/>
        <end position="382"/>
    </location>
</feature>
<evidence type="ECO:0000259" key="8">
    <source>
        <dbReference type="Pfam" id="PF19053"/>
    </source>
</evidence>
<feature type="transmembrane region" description="Helical" evidence="7">
    <location>
        <begin position="421"/>
        <end position="444"/>
    </location>
</feature>
<dbReference type="STRING" id="1841859.GCA_900157385_02239"/>
<feature type="transmembrane region" description="Helical" evidence="7">
    <location>
        <begin position="306"/>
        <end position="328"/>
    </location>
</feature>
<dbReference type="Gene3D" id="3.10.20.90">
    <property type="entry name" value="Phosphatidylinositol 3-kinase Catalytic Subunit, Chain A, domain 1"/>
    <property type="match status" value="1"/>
</dbReference>
<sequence length="450" mass="43725">LPGTDRGLRRVSVHAGTAAVDVALPAGVPVAVLVPSIIDLLDGRGDSGSDGSEARRYRLARPGAAALSASATLAQHGIRDGEVLVLTECATPPPAPRYEDVAEAVAALRDSTAHPQSGLRPAPRLTGAIAAGVLTGIGGLTLVRNAFTANATGAAVGVTVSAGLVALLCAGVAHRTYGDALAGLTLSLIATAFSAVAGYLAVPGVPGLPNVVLGAMSAAVTSVLALRVSGCGAVTLIALGCVATLVAAAAFVGVITAAPPQAVGSVSALVCLGLLGVAARLSLALARLAPQPPPAPDLDARAIRAYTWLTSLLVAFGCGASVGAAVTVLAGAPGPARIAFGALAGALLILRARRGDGRVGPVFAACGTAIIATTFAAFAVAVPSGASTATITAALAGAAMCLGFAASAASPSPVLRRVVDVLEGAALVALAPITCWVCGLYGAARGLNLT</sequence>
<protein>
    <submittedName>
        <fullName evidence="9">Type VII secretion integral membrane protein EccD</fullName>
    </submittedName>
</protein>
<comment type="similarity">
    <text evidence="2">Belongs to the EccD/Snm4 family.</text>
</comment>
<evidence type="ECO:0000256" key="3">
    <source>
        <dbReference type="ARBA" id="ARBA00022475"/>
    </source>
</evidence>
<dbReference type="NCBIfam" id="TIGR03920">
    <property type="entry name" value="T7SS_EccD"/>
    <property type="match status" value="1"/>
</dbReference>
<dbReference type="InterPro" id="IPR044049">
    <property type="entry name" value="EccD_transm"/>
</dbReference>
<feature type="non-terminal residue" evidence="9">
    <location>
        <position position="1"/>
    </location>
</feature>
<dbReference type="Proteomes" id="UP000241595">
    <property type="component" value="Unassembled WGS sequence"/>
</dbReference>
<evidence type="ECO:0000256" key="2">
    <source>
        <dbReference type="ARBA" id="ARBA00006162"/>
    </source>
</evidence>
<dbReference type="PIRSF" id="PIRSF017804">
    <property type="entry name" value="Secretion_EccD1"/>
    <property type="match status" value="1"/>
</dbReference>
<feature type="transmembrane region" description="Helical" evidence="7">
    <location>
        <begin position="233"/>
        <end position="256"/>
    </location>
</feature>
<proteinExistence type="inferred from homology"/>
<keyword evidence="3" id="KW-1003">Cell membrane</keyword>
<dbReference type="Pfam" id="PF19053">
    <property type="entry name" value="EccD"/>
    <property type="match status" value="1"/>
</dbReference>
<evidence type="ECO:0000256" key="6">
    <source>
        <dbReference type="ARBA" id="ARBA00023136"/>
    </source>
</evidence>
<dbReference type="GO" id="GO:0005886">
    <property type="term" value="C:plasma membrane"/>
    <property type="evidence" value="ECO:0007669"/>
    <property type="project" value="UniProtKB-SubCell"/>
</dbReference>
<dbReference type="EMBL" id="FTRV01000011">
    <property type="protein sequence ID" value="SPM28756.1"/>
    <property type="molecule type" value="Genomic_DNA"/>
</dbReference>
<dbReference type="InterPro" id="IPR024962">
    <property type="entry name" value="YukD-like"/>
</dbReference>